<dbReference type="GO" id="GO:0051539">
    <property type="term" value="F:4 iron, 4 sulfur cluster binding"/>
    <property type="evidence" value="ECO:0007669"/>
    <property type="project" value="UniProtKB-KW"/>
</dbReference>
<dbReference type="InterPro" id="IPR007197">
    <property type="entry name" value="rSAM"/>
</dbReference>
<keyword evidence="8 12" id="KW-0560">Oxidoreductase</keyword>
<dbReference type="SFLD" id="SFLDG01066">
    <property type="entry name" value="organic_radical-activating_enz"/>
    <property type="match status" value="1"/>
</dbReference>
<comment type="similarity">
    <text evidence="3 12">Belongs to the organic radical-activating enzymes family.</text>
</comment>
<accession>A0A081N6M3</accession>
<evidence type="ECO:0000256" key="8">
    <source>
        <dbReference type="ARBA" id="ARBA00023002"/>
    </source>
</evidence>
<dbReference type="RefSeq" id="WP_034841961.1">
    <property type="nucleotide sequence ID" value="NZ_JOKH01000008.1"/>
</dbReference>
<dbReference type="NCBIfam" id="NF008335">
    <property type="entry name" value="PRK11121.1"/>
    <property type="match status" value="1"/>
</dbReference>
<dbReference type="GO" id="GO:0004748">
    <property type="term" value="F:ribonucleoside-diphosphate reductase activity, thioredoxin disulfide as acceptor"/>
    <property type="evidence" value="ECO:0007669"/>
    <property type="project" value="TreeGrafter"/>
</dbReference>
<dbReference type="InterPro" id="IPR001989">
    <property type="entry name" value="Radical_activat_CS"/>
</dbReference>
<dbReference type="SFLD" id="SFLDS00029">
    <property type="entry name" value="Radical_SAM"/>
    <property type="match status" value="1"/>
</dbReference>
<evidence type="ECO:0000256" key="12">
    <source>
        <dbReference type="PIRNR" id="PIRNR000368"/>
    </source>
</evidence>
<dbReference type="Gene3D" id="3.20.20.70">
    <property type="entry name" value="Aldolase class I"/>
    <property type="match status" value="1"/>
</dbReference>
<protein>
    <recommendedName>
        <fullName evidence="4 12">Anaerobic ribonucleoside-triphosphate reductase-activating protein</fullName>
        <ecNumber evidence="12">1.97.1.-</ecNumber>
    </recommendedName>
</protein>
<dbReference type="OrthoDB" id="9782387at2"/>
<evidence type="ECO:0000313" key="13">
    <source>
        <dbReference type="EMBL" id="KEQ14096.1"/>
    </source>
</evidence>
<evidence type="ECO:0000256" key="3">
    <source>
        <dbReference type="ARBA" id="ARBA00009777"/>
    </source>
</evidence>
<comment type="caution">
    <text evidence="13">The sequence shown here is derived from an EMBL/GenBank/DDBJ whole genome shotgun (WGS) entry which is preliminary data.</text>
</comment>
<evidence type="ECO:0000256" key="4">
    <source>
        <dbReference type="ARBA" id="ARBA00014281"/>
    </source>
</evidence>
<dbReference type="GO" id="GO:0046872">
    <property type="term" value="F:metal ion binding"/>
    <property type="evidence" value="ECO:0007669"/>
    <property type="project" value="UniProtKB-KW"/>
</dbReference>
<proteinExistence type="inferred from homology"/>
<dbReference type="GO" id="GO:0043365">
    <property type="term" value="F:[formate-C-acetyltransferase]-activating enzyme activity"/>
    <property type="evidence" value="ECO:0007669"/>
    <property type="project" value="InterPro"/>
</dbReference>
<dbReference type="CDD" id="cd01335">
    <property type="entry name" value="Radical_SAM"/>
    <property type="match status" value="1"/>
</dbReference>
<comment type="function">
    <text evidence="2 12">Activation of anaerobic ribonucleoside-triphosphate reductase under anaerobic conditions by generation of an organic free radical, using S-adenosylmethionine and reduced flavodoxin as cosubstrates to produce 5'-deoxy-adenosine.</text>
</comment>
<dbReference type="InterPro" id="IPR012837">
    <property type="entry name" value="NrdG"/>
</dbReference>
<keyword evidence="14" id="KW-1185">Reference proteome</keyword>
<dbReference type="Proteomes" id="UP000028073">
    <property type="component" value="Unassembled WGS sequence"/>
</dbReference>
<dbReference type="InterPro" id="IPR034457">
    <property type="entry name" value="Organic_radical-activating"/>
</dbReference>
<evidence type="ECO:0000256" key="11">
    <source>
        <dbReference type="ARBA" id="ARBA00047365"/>
    </source>
</evidence>
<keyword evidence="9" id="KW-0408">Iron</keyword>
<keyword evidence="10" id="KW-0411">Iron-sulfur</keyword>
<dbReference type="SUPFAM" id="SSF102114">
    <property type="entry name" value="Radical SAM enzymes"/>
    <property type="match status" value="1"/>
</dbReference>
<organism evidence="13 14">
    <name type="scientific">Endozoicomonas numazuensis</name>
    <dbReference type="NCBI Taxonomy" id="1137799"/>
    <lineage>
        <taxon>Bacteria</taxon>
        <taxon>Pseudomonadati</taxon>
        <taxon>Pseudomonadota</taxon>
        <taxon>Gammaproteobacteria</taxon>
        <taxon>Oceanospirillales</taxon>
        <taxon>Endozoicomonadaceae</taxon>
        <taxon>Endozoicomonas</taxon>
    </lineage>
</organism>
<dbReference type="PANTHER" id="PTHR30352">
    <property type="entry name" value="PYRUVATE FORMATE-LYASE-ACTIVATING ENZYME"/>
    <property type="match status" value="1"/>
</dbReference>
<dbReference type="NCBIfam" id="TIGR02491">
    <property type="entry name" value="NrdG"/>
    <property type="match status" value="1"/>
</dbReference>
<comment type="catalytic activity">
    <reaction evidence="11">
        <text>glycyl-[protein] + reduced [flavodoxin] + S-adenosyl-L-methionine = glycin-2-yl radical-[protein] + semiquinone [flavodoxin] + 5'-deoxyadenosine + L-methionine + H(+)</text>
        <dbReference type="Rhea" id="RHEA:61976"/>
        <dbReference type="Rhea" id="RHEA-COMP:10622"/>
        <dbReference type="Rhea" id="RHEA-COMP:14480"/>
        <dbReference type="Rhea" id="RHEA-COMP:15993"/>
        <dbReference type="Rhea" id="RHEA-COMP:15994"/>
        <dbReference type="ChEBI" id="CHEBI:15378"/>
        <dbReference type="ChEBI" id="CHEBI:17319"/>
        <dbReference type="ChEBI" id="CHEBI:29947"/>
        <dbReference type="ChEBI" id="CHEBI:32722"/>
        <dbReference type="ChEBI" id="CHEBI:57618"/>
        <dbReference type="ChEBI" id="CHEBI:57844"/>
        <dbReference type="ChEBI" id="CHEBI:59789"/>
        <dbReference type="ChEBI" id="CHEBI:140311"/>
    </reaction>
</comment>
<dbReference type="AlphaFoldDB" id="A0A081N6M3"/>
<dbReference type="SFLD" id="SFLDF00299">
    <property type="entry name" value="anaerobic_ribonucleoside-triph"/>
    <property type="match status" value="1"/>
</dbReference>
<dbReference type="eggNOG" id="COG0602">
    <property type="taxonomic scope" value="Bacteria"/>
</dbReference>
<dbReference type="Pfam" id="PF13353">
    <property type="entry name" value="Fer4_12"/>
    <property type="match status" value="1"/>
</dbReference>
<keyword evidence="6" id="KW-0949">S-adenosyl-L-methionine</keyword>
<evidence type="ECO:0000256" key="1">
    <source>
        <dbReference type="ARBA" id="ARBA00001966"/>
    </source>
</evidence>
<evidence type="ECO:0000256" key="7">
    <source>
        <dbReference type="ARBA" id="ARBA00022723"/>
    </source>
</evidence>
<dbReference type="EMBL" id="JOKH01000008">
    <property type="protein sequence ID" value="KEQ14096.1"/>
    <property type="molecule type" value="Genomic_DNA"/>
</dbReference>
<keyword evidence="7" id="KW-0479">Metal-binding</keyword>
<evidence type="ECO:0000256" key="10">
    <source>
        <dbReference type="ARBA" id="ARBA00023014"/>
    </source>
</evidence>
<sequence length="170" mass="19615">MNYQQYYPLDVVNGEGTRCTLFVSGCEHFCKGCHNSSTWDASKGHLFTQKMEDQILKDLNDSRINRDGLSLSGGDPLFPENLDDILHLVKRVKEELPDKDIWLWTGYTLELLTPRQKAVVEFVDVLIDGKYEEDKRDLSLAWRGSSNQRVIRLKHEAFTGVLQNNRNIEN</sequence>
<gene>
    <name evidence="13" type="ORF">GZ78_26095</name>
</gene>
<name>A0A081N6M3_9GAMM</name>
<dbReference type="InterPro" id="IPR058240">
    <property type="entry name" value="rSAM_sf"/>
</dbReference>
<keyword evidence="5" id="KW-0004">4Fe-4S</keyword>
<evidence type="ECO:0000313" key="14">
    <source>
        <dbReference type="Proteomes" id="UP000028073"/>
    </source>
</evidence>
<dbReference type="EC" id="1.97.1.-" evidence="12"/>
<evidence type="ECO:0000256" key="6">
    <source>
        <dbReference type="ARBA" id="ARBA00022691"/>
    </source>
</evidence>
<comment type="cofactor">
    <cofactor evidence="1">
        <name>[4Fe-4S] cluster</name>
        <dbReference type="ChEBI" id="CHEBI:49883"/>
    </cofactor>
</comment>
<dbReference type="STRING" id="1137799.GZ78_26095"/>
<dbReference type="PROSITE" id="PS01087">
    <property type="entry name" value="RADICAL_ACTIVATING"/>
    <property type="match status" value="1"/>
</dbReference>
<dbReference type="InterPro" id="IPR013785">
    <property type="entry name" value="Aldolase_TIM"/>
</dbReference>
<evidence type="ECO:0000256" key="9">
    <source>
        <dbReference type="ARBA" id="ARBA00023004"/>
    </source>
</evidence>
<dbReference type="SFLD" id="SFLDG01063">
    <property type="entry name" value="activating_enzymes__group_1"/>
    <property type="match status" value="1"/>
</dbReference>
<reference evidence="13 14" key="1">
    <citation type="submission" date="2014-06" db="EMBL/GenBank/DDBJ databases">
        <title>Whole Genome Sequences of Three Symbiotic Endozoicomonas Bacteria.</title>
        <authorList>
            <person name="Neave M.J."/>
            <person name="Apprill A."/>
            <person name="Voolstra C.R."/>
        </authorList>
    </citation>
    <scope>NUCLEOTIDE SEQUENCE [LARGE SCALE GENOMIC DNA]</scope>
    <source>
        <strain evidence="13 14">DSM 25634</strain>
    </source>
</reference>
<dbReference type="PANTHER" id="PTHR30352:SF2">
    <property type="entry name" value="ANAEROBIC RIBONUCLEOSIDE-TRIPHOSPHATE REDUCTASE-ACTIVATING PROTEIN"/>
    <property type="match status" value="1"/>
</dbReference>
<evidence type="ECO:0000256" key="5">
    <source>
        <dbReference type="ARBA" id="ARBA00022485"/>
    </source>
</evidence>
<evidence type="ECO:0000256" key="2">
    <source>
        <dbReference type="ARBA" id="ARBA00003852"/>
    </source>
</evidence>
<dbReference type="PIRSF" id="PIRSF000368">
    <property type="entry name" value="NrdG"/>
    <property type="match status" value="1"/>
</dbReference>